<dbReference type="Proteomes" id="UP000323608">
    <property type="component" value="Unassembled WGS sequence"/>
</dbReference>
<dbReference type="OrthoDB" id="5298492at2"/>
<dbReference type="InterPro" id="IPR002053">
    <property type="entry name" value="Glyco_hydro_25"/>
</dbReference>
<dbReference type="GO" id="GO:0009253">
    <property type="term" value="P:peptidoglycan catabolic process"/>
    <property type="evidence" value="ECO:0007669"/>
    <property type="project" value="InterPro"/>
</dbReference>
<evidence type="ECO:0000313" key="4">
    <source>
        <dbReference type="Proteomes" id="UP000323608"/>
    </source>
</evidence>
<dbReference type="EMBL" id="VNIP01000011">
    <property type="protein sequence ID" value="KAA1178216.1"/>
    <property type="molecule type" value="Genomic_DNA"/>
</dbReference>
<gene>
    <name evidence="3" type="ORF">FP026_23765</name>
</gene>
<dbReference type="PROSITE" id="PS51904">
    <property type="entry name" value="GLYCOSYL_HYDROL_F25_2"/>
    <property type="match status" value="1"/>
</dbReference>
<dbReference type="InterPro" id="IPR017853">
    <property type="entry name" value="GH"/>
</dbReference>
<dbReference type="Pfam" id="PF01183">
    <property type="entry name" value="Glyco_hydro_25"/>
    <property type="match status" value="1"/>
</dbReference>
<dbReference type="CDD" id="cd00599">
    <property type="entry name" value="GH25_muramidase"/>
    <property type="match status" value="1"/>
</dbReference>
<protein>
    <submittedName>
        <fullName evidence="3">Lysozyme</fullName>
    </submittedName>
</protein>
<organism evidence="3 4">
    <name type="scientific">Rhizobium tropici</name>
    <dbReference type="NCBI Taxonomy" id="398"/>
    <lineage>
        <taxon>Bacteria</taxon>
        <taxon>Pseudomonadati</taxon>
        <taxon>Pseudomonadota</taxon>
        <taxon>Alphaproteobacteria</taxon>
        <taxon>Hyphomicrobiales</taxon>
        <taxon>Rhizobiaceae</taxon>
        <taxon>Rhizobium/Agrobacterium group</taxon>
        <taxon>Rhizobium</taxon>
    </lineage>
</organism>
<evidence type="ECO:0000313" key="3">
    <source>
        <dbReference type="EMBL" id="KAA1178216.1"/>
    </source>
</evidence>
<dbReference type="AlphaFoldDB" id="A0A5B0VU73"/>
<comment type="caution">
    <text evidence="3">The sequence shown here is derived from an EMBL/GenBank/DDBJ whole genome shotgun (WGS) entry which is preliminary data.</text>
</comment>
<reference evidence="3 4" key="1">
    <citation type="submission" date="2019-07" db="EMBL/GenBank/DDBJ databases">
        <title>The Draft Genome Sequence of Rhizobium tropici SARCC-755 Associated with Superior Nodulation on Pigeonpea (Cajanus cajan (L.) Millsp.).</title>
        <authorList>
            <person name="Bopape F.L."/>
            <person name="Hassen A.I."/>
            <person name="Swanevelder Z.H."/>
            <person name="Gwata E.T."/>
        </authorList>
    </citation>
    <scope>NUCLEOTIDE SEQUENCE [LARGE SCALE GENOMIC DNA]</scope>
    <source>
        <strain evidence="3 4">SARCC-755</strain>
    </source>
</reference>
<sequence length="336" mass="37485">MKGYRKSNLLIFSLLTILTLMGPVSKPSAGESPPWTDPKNALIVDAYELNTIDWNAFLQDKRIAGFISKASDGLPESFSCTGDHGGDTVAHCRTMWRKYAVSRELFQTRRMLAKANGLLWGAYHLGRPGNPIDQANHFLDYADPQLDELMVLDIDGIDAAQFMSLDDAQIFVAHIKVRTGRYPILYVNHNTARYIADHRGTYPLLSRLPLWYARYKPDVKGAFPLGNWDSYAIWQFASSDNCSEKSCPYRVPGTLTDIDVNVVPMTKVQLARVWPQGDLLPAKPLPAPDLTIALAQMCSGPRQTLVSLVVDVDPVVTASNPQSKPVEINELNYQDF</sequence>
<name>A0A5B0VU73_RHITR</name>
<keyword evidence="2" id="KW-0732">Signal</keyword>
<dbReference type="SUPFAM" id="SSF51445">
    <property type="entry name" value="(Trans)glycosidases"/>
    <property type="match status" value="1"/>
</dbReference>
<accession>A0A5B0VU73</accession>
<feature type="chain" id="PRO_5022974292" evidence="2">
    <location>
        <begin position="30"/>
        <end position="336"/>
    </location>
</feature>
<dbReference type="GO" id="GO:0016998">
    <property type="term" value="P:cell wall macromolecule catabolic process"/>
    <property type="evidence" value="ECO:0007669"/>
    <property type="project" value="InterPro"/>
</dbReference>
<dbReference type="RefSeq" id="WP_149637042.1">
    <property type="nucleotide sequence ID" value="NZ_VNIP01000011.1"/>
</dbReference>
<comment type="similarity">
    <text evidence="1">Belongs to the glycosyl hydrolase 25 family.</text>
</comment>
<dbReference type="GO" id="GO:0003796">
    <property type="term" value="F:lysozyme activity"/>
    <property type="evidence" value="ECO:0007669"/>
    <property type="project" value="InterPro"/>
</dbReference>
<feature type="signal peptide" evidence="2">
    <location>
        <begin position="1"/>
        <end position="29"/>
    </location>
</feature>
<evidence type="ECO:0000256" key="1">
    <source>
        <dbReference type="ARBA" id="ARBA00010646"/>
    </source>
</evidence>
<dbReference type="Gene3D" id="3.20.20.80">
    <property type="entry name" value="Glycosidases"/>
    <property type="match status" value="1"/>
</dbReference>
<evidence type="ECO:0000256" key="2">
    <source>
        <dbReference type="SAM" id="SignalP"/>
    </source>
</evidence>
<proteinExistence type="inferred from homology"/>